<feature type="domain" description="Bro-N" evidence="2">
    <location>
        <begin position="1"/>
        <end position="132"/>
    </location>
</feature>
<feature type="region of interest" description="Disordered" evidence="1">
    <location>
        <begin position="46"/>
        <end position="86"/>
    </location>
</feature>
<feature type="compositionally biased region" description="Polar residues" evidence="1">
    <location>
        <begin position="46"/>
        <end position="64"/>
    </location>
</feature>
<dbReference type="SMART" id="SM01040">
    <property type="entry name" value="Bro-N"/>
    <property type="match status" value="1"/>
</dbReference>
<dbReference type="InterPro" id="IPR003497">
    <property type="entry name" value="BRO_N_domain"/>
</dbReference>
<evidence type="ECO:0000313" key="4">
    <source>
        <dbReference type="EMBL" id="AGE61823.1"/>
    </source>
</evidence>
<feature type="compositionally biased region" description="Basic and acidic residues" evidence="1">
    <location>
        <begin position="69"/>
        <end position="78"/>
    </location>
</feature>
<dbReference type="PROSITE" id="PS51750">
    <property type="entry name" value="BRO_N"/>
    <property type="match status" value="1"/>
</dbReference>
<reference evidence="4" key="1">
    <citation type="submission" date="2012-08" db="EMBL/GenBank/DDBJ databases">
        <title>Sequences comparision among Chrysodeixis chalcites nucleopolyhedrovirus genotypes from a field strain of the Canary Islands.</title>
        <authorList>
            <person name="Bernal A."/>
            <person name="Simon O."/>
            <person name="Palma L."/>
            <person name="Williams T."/>
            <person name="Caballero P."/>
        </authorList>
    </citation>
    <scope>NUCLEOTIDE SEQUENCE</scope>
    <source>
        <strain evidence="4">TF1</strain>
    </source>
</reference>
<accession>T1R0Q9</accession>
<dbReference type="EMBL" id="JX560542">
    <property type="protein sequence ID" value="AGE61823.1"/>
    <property type="molecule type" value="Genomic_DNA"/>
</dbReference>
<organism evidence="4">
    <name type="scientific">Chrysodeixis chalcites nucleopolyhedrovirus</name>
    <dbReference type="NCBI Taxonomy" id="320432"/>
    <lineage>
        <taxon>Viruses</taxon>
        <taxon>Viruses incertae sedis</taxon>
        <taxon>Naldaviricetes</taxon>
        <taxon>Lefavirales</taxon>
        <taxon>Baculoviridae</taxon>
        <taxon>Alphabaculovirus</taxon>
        <taxon>Alphabaculovirus chrychalcites</taxon>
    </lineage>
</organism>
<dbReference type="PANTHER" id="PTHR36180:SF2">
    <property type="entry name" value="BRO FAMILY PROTEIN"/>
    <property type="match status" value="1"/>
</dbReference>
<dbReference type="Pfam" id="PF02498">
    <property type="entry name" value="Bro-N"/>
    <property type="match status" value="1"/>
</dbReference>
<evidence type="ECO:0000313" key="3">
    <source>
        <dbReference type="EMBL" id="AGE61373.1"/>
    </source>
</evidence>
<evidence type="ECO:0000256" key="1">
    <source>
        <dbReference type="SAM" id="MobiDB-lite"/>
    </source>
</evidence>
<protein>
    <submittedName>
        <fullName evidence="4">BRO-D</fullName>
    </submittedName>
</protein>
<name>T1R0Q9_9ABAC</name>
<dbReference type="EMBL" id="JX560539">
    <property type="protein sequence ID" value="AGE61373.1"/>
    <property type="molecule type" value="Genomic_DNA"/>
</dbReference>
<dbReference type="PANTHER" id="PTHR36180">
    <property type="entry name" value="DNA-BINDING PROTEIN-RELATED-RELATED"/>
    <property type="match status" value="1"/>
</dbReference>
<sequence length="139" mass="15965">MYGGHAIAQFLGYKRPGKALYDHIKPQWRRTWQEIKEVLKQNSLATASTNGQIPTTSRSSQRILNQDPLETKQTKDETTSAESQLPANWQPNTVFISEAGVYALIMKSKLPAAEEFQRWLFEEVLPELRKTGFRRQPMS</sequence>
<proteinExistence type="predicted"/>
<reference evidence="3" key="2">
    <citation type="journal article" date="2013" name="Genome Announc.">
        <title>Complete Genome Sequences of Five Chrysodeixis chalcites Nucleopolyhedrovirus Genotypes from a Canary Islands Isolate.</title>
        <authorList>
            <person name="Bernal A."/>
            <person name="Williams T."/>
            <person name="Munoz D."/>
            <person name="Caballero P."/>
            <person name="Simon O."/>
        </authorList>
    </citation>
    <scope>NUCLEOTIDE SEQUENCE</scope>
    <source>
        <strain evidence="3">TF1</strain>
    </source>
</reference>
<evidence type="ECO:0000259" key="2">
    <source>
        <dbReference type="PROSITE" id="PS51750"/>
    </source>
</evidence>